<evidence type="ECO:0000259" key="4">
    <source>
        <dbReference type="PROSITE" id="PS50048"/>
    </source>
</evidence>
<dbReference type="Pfam" id="PF00172">
    <property type="entry name" value="Zn_clus"/>
    <property type="match status" value="1"/>
</dbReference>
<feature type="non-terminal residue" evidence="5">
    <location>
        <position position="687"/>
    </location>
</feature>
<dbReference type="GO" id="GO:0006351">
    <property type="term" value="P:DNA-templated transcription"/>
    <property type="evidence" value="ECO:0007669"/>
    <property type="project" value="InterPro"/>
</dbReference>
<dbReference type="GO" id="GO:0000981">
    <property type="term" value="F:DNA-binding transcription factor activity, RNA polymerase II-specific"/>
    <property type="evidence" value="ECO:0007669"/>
    <property type="project" value="InterPro"/>
</dbReference>
<keyword evidence="2" id="KW-0539">Nucleus</keyword>
<dbReference type="PROSITE" id="PS50048">
    <property type="entry name" value="ZN2_CY6_FUNGAL_2"/>
    <property type="match status" value="1"/>
</dbReference>
<dbReference type="Proteomes" id="UP000777438">
    <property type="component" value="Unassembled WGS sequence"/>
</dbReference>
<reference evidence="5 6" key="1">
    <citation type="journal article" date="2021" name="Nat. Commun.">
        <title>Genetic determinants of endophytism in the Arabidopsis root mycobiome.</title>
        <authorList>
            <person name="Mesny F."/>
            <person name="Miyauchi S."/>
            <person name="Thiergart T."/>
            <person name="Pickel B."/>
            <person name="Atanasova L."/>
            <person name="Karlsson M."/>
            <person name="Huettel B."/>
            <person name="Barry K.W."/>
            <person name="Haridas S."/>
            <person name="Chen C."/>
            <person name="Bauer D."/>
            <person name="Andreopoulos W."/>
            <person name="Pangilinan J."/>
            <person name="LaButti K."/>
            <person name="Riley R."/>
            <person name="Lipzen A."/>
            <person name="Clum A."/>
            <person name="Drula E."/>
            <person name="Henrissat B."/>
            <person name="Kohler A."/>
            <person name="Grigoriev I.V."/>
            <person name="Martin F.M."/>
            <person name="Hacquard S."/>
        </authorList>
    </citation>
    <scope>NUCLEOTIDE SEQUENCE [LARGE SCALE GENOMIC DNA]</scope>
    <source>
        <strain evidence="5 6">MPI-CAGE-CH-0241</strain>
    </source>
</reference>
<dbReference type="InterPro" id="IPR007219">
    <property type="entry name" value="XnlR_reg_dom"/>
</dbReference>
<dbReference type="PROSITE" id="PS00463">
    <property type="entry name" value="ZN2_CY6_FUNGAL_1"/>
    <property type="match status" value="1"/>
</dbReference>
<feature type="non-terminal residue" evidence="5">
    <location>
        <position position="1"/>
    </location>
</feature>
<comment type="caution">
    <text evidence="5">The sequence shown here is derived from an EMBL/GenBank/DDBJ whole genome shotgun (WGS) entry which is preliminary data.</text>
</comment>
<dbReference type="Pfam" id="PF04082">
    <property type="entry name" value="Fungal_trans"/>
    <property type="match status" value="1"/>
</dbReference>
<dbReference type="GO" id="GO:0003677">
    <property type="term" value="F:DNA binding"/>
    <property type="evidence" value="ECO:0007669"/>
    <property type="project" value="InterPro"/>
</dbReference>
<keyword evidence="1" id="KW-0479">Metal-binding</keyword>
<organism evidence="5 6">
    <name type="scientific">Thelonectria olida</name>
    <dbReference type="NCBI Taxonomy" id="1576542"/>
    <lineage>
        <taxon>Eukaryota</taxon>
        <taxon>Fungi</taxon>
        <taxon>Dikarya</taxon>
        <taxon>Ascomycota</taxon>
        <taxon>Pezizomycotina</taxon>
        <taxon>Sordariomycetes</taxon>
        <taxon>Hypocreomycetidae</taxon>
        <taxon>Hypocreales</taxon>
        <taxon>Nectriaceae</taxon>
        <taxon>Thelonectria</taxon>
    </lineage>
</organism>
<dbReference type="SUPFAM" id="SSF57701">
    <property type="entry name" value="Zn2/Cys6 DNA-binding domain"/>
    <property type="match status" value="1"/>
</dbReference>
<gene>
    <name evidence="5" type="ORF">B0T10DRAFT_373826</name>
</gene>
<dbReference type="EMBL" id="JAGPYM010000029">
    <property type="protein sequence ID" value="KAH6879564.1"/>
    <property type="molecule type" value="Genomic_DNA"/>
</dbReference>
<keyword evidence="6" id="KW-1185">Reference proteome</keyword>
<dbReference type="AlphaFoldDB" id="A0A9P9AKS5"/>
<name>A0A9P9AKS5_9HYPO</name>
<dbReference type="PANTHER" id="PTHR47425:SF2">
    <property type="entry name" value="FARB-RELATED"/>
    <property type="match status" value="1"/>
</dbReference>
<dbReference type="Gene3D" id="4.10.240.10">
    <property type="entry name" value="Zn(2)-C6 fungal-type DNA-binding domain"/>
    <property type="match status" value="1"/>
</dbReference>
<evidence type="ECO:0000313" key="6">
    <source>
        <dbReference type="Proteomes" id="UP000777438"/>
    </source>
</evidence>
<dbReference type="InterPro" id="IPR001138">
    <property type="entry name" value="Zn2Cys6_DnaBD"/>
</dbReference>
<dbReference type="InterPro" id="IPR036864">
    <property type="entry name" value="Zn2-C6_fun-type_DNA-bd_sf"/>
</dbReference>
<protein>
    <submittedName>
        <fullName evidence="5">Fungal-specific transcription factor domain-containing protein</fullName>
    </submittedName>
</protein>
<proteinExistence type="predicted"/>
<evidence type="ECO:0000256" key="3">
    <source>
        <dbReference type="SAM" id="MobiDB-lite"/>
    </source>
</evidence>
<evidence type="ECO:0000313" key="5">
    <source>
        <dbReference type="EMBL" id="KAH6879564.1"/>
    </source>
</evidence>
<dbReference type="OrthoDB" id="5121955at2759"/>
<dbReference type="InterPro" id="IPR052761">
    <property type="entry name" value="Fungal_Detox/Toxin_TFs"/>
</dbReference>
<accession>A0A9P9AKS5</accession>
<feature type="domain" description="Zn(2)-C6 fungal-type" evidence="4">
    <location>
        <begin position="8"/>
        <end position="40"/>
    </location>
</feature>
<dbReference type="GO" id="GO:0008270">
    <property type="term" value="F:zinc ion binding"/>
    <property type="evidence" value="ECO:0007669"/>
    <property type="project" value="InterPro"/>
</dbReference>
<feature type="region of interest" description="Disordered" evidence="3">
    <location>
        <begin position="42"/>
        <end position="122"/>
    </location>
</feature>
<dbReference type="SMART" id="SM00066">
    <property type="entry name" value="GAL4"/>
    <property type="match status" value="1"/>
</dbReference>
<dbReference type="PANTHER" id="PTHR47425">
    <property type="entry name" value="FARB-RELATED"/>
    <property type="match status" value="1"/>
</dbReference>
<evidence type="ECO:0000256" key="1">
    <source>
        <dbReference type="ARBA" id="ARBA00022723"/>
    </source>
</evidence>
<evidence type="ECO:0000256" key="2">
    <source>
        <dbReference type="ARBA" id="ARBA00023242"/>
    </source>
</evidence>
<dbReference type="CDD" id="cd12148">
    <property type="entry name" value="fungal_TF_MHR"/>
    <property type="match status" value="1"/>
</dbReference>
<sequence length="687" mass="78752">VRKRAGHACLNCRKRKIRCDVSLHGPPCTNCRLDDEKCEVSKRKRRQWRMQVHGESLTDDGHVSRRQSPDTNLSPADEHMGKTSSPNRHGNEHEANGEVASERIKGLQTDTPTTAKAGPDEDPFKIDIPTAWHGEFLDRPWKGLPTLYYSSYVTYAYYPFLSLSNLPLLPTHDICFLEVQGCLHVPCRPLLTEFMRQYFLHLHPILPILNEGDFWDAYFQNPNSRIPNQKVSLLLFQSMLFACCNFISHETINSLGLSNMREARATFYRRAKLLFDLEAESSSVAISQAALLLASWGITSCRLIHKPYIPWLSIAIQYAKDAEADRYEAFGDDVEHQAMLKRLWWCCIIRDHMLSLNLRRDIQITRRHFDFGHSSTLGVPDMANETHRSKVHEPAVKIQLARILQLLVELCILLTEALESMFPVEDGFSRSETRLEDGASIQNCKIALERWHSEAKARFPQLRESFANHQEGQHDSVVLFTTVLKMYYYSSKIVLTHYKLLQLTAESADPVLDDLLVLNDNRLELQNAALGTTGCLEKLLQLRLARWLPISAINCTALPLLLNIIDVEILSQRPPENHARRLKLKRHCLYILTKAMETYRQHYEGVDWVSDTIQSIVGCVRIEHARTALRPGAGHPRRGTDINEFLKVLMSRPFLYLRIAFILDVSLRTGRVPKDQALPKLLRNVLT</sequence>
<feature type="compositionally biased region" description="Basic and acidic residues" evidence="3">
    <location>
        <begin position="89"/>
        <end position="105"/>
    </location>
</feature>
<dbReference type="CDD" id="cd00067">
    <property type="entry name" value="GAL4"/>
    <property type="match status" value="1"/>
</dbReference>